<gene>
    <name evidence="2" type="ORF">QF206_00400</name>
</gene>
<evidence type="ECO:0000256" key="1">
    <source>
        <dbReference type="SAM" id="MobiDB-lite"/>
    </source>
</evidence>
<feature type="region of interest" description="Disordered" evidence="1">
    <location>
        <begin position="220"/>
        <end position="270"/>
    </location>
</feature>
<evidence type="ECO:0008006" key="4">
    <source>
        <dbReference type="Google" id="ProtNLM"/>
    </source>
</evidence>
<dbReference type="EMBL" id="JASATX010000001">
    <property type="protein sequence ID" value="MDI2097428.1"/>
    <property type="molecule type" value="Genomic_DNA"/>
</dbReference>
<dbReference type="RefSeq" id="WP_281487224.1">
    <property type="nucleotide sequence ID" value="NZ_JASATX010000001.1"/>
</dbReference>
<feature type="compositionally biased region" description="Basic and acidic residues" evidence="1">
    <location>
        <begin position="259"/>
        <end position="270"/>
    </location>
</feature>
<dbReference type="AlphaFoldDB" id="A0AAW6T6H6"/>
<comment type="caution">
    <text evidence="2">The sequence shown here is derived from an EMBL/GenBank/DDBJ whole genome shotgun (WGS) entry which is preliminary data.</text>
</comment>
<reference evidence="2 3" key="1">
    <citation type="submission" date="2023-04" db="EMBL/GenBank/DDBJ databases">
        <title>Klugiella caeni sp. nov. isolated from the sludge of biochemical tank.</title>
        <authorList>
            <person name="Geng K."/>
        </authorList>
    </citation>
    <scope>NUCLEOTIDE SEQUENCE [LARGE SCALE GENOMIC DNA]</scope>
    <source>
        <strain evidence="2 3">YN-L-19</strain>
    </source>
</reference>
<organism evidence="2 3">
    <name type="scientific">Ruicaihuangia caeni</name>
    <dbReference type="NCBI Taxonomy" id="3042517"/>
    <lineage>
        <taxon>Bacteria</taxon>
        <taxon>Bacillati</taxon>
        <taxon>Actinomycetota</taxon>
        <taxon>Actinomycetes</taxon>
        <taxon>Micrococcales</taxon>
        <taxon>Microbacteriaceae</taxon>
        <taxon>Ruicaihuangia</taxon>
    </lineage>
</organism>
<accession>A0AAW6T6H6</accession>
<name>A0AAW6T6H6_9MICO</name>
<dbReference type="Proteomes" id="UP001321506">
    <property type="component" value="Unassembled WGS sequence"/>
</dbReference>
<evidence type="ECO:0000313" key="3">
    <source>
        <dbReference type="Proteomes" id="UP001321506"/>
    </source>
</evidence>
<sequence>MTKQRISEGDIESLVRGTAPAGRPDLDALAHEIAEFRHASFARIAQPSAALAERLGLEAQQGAPEPAGVLAAADRLSREHPAVSEAMPQTKMGKRMLEWLAGLGIAAKLTLGSAVAVAATAGVGAAGVLPDPAQDAFDRVFSVTEEAPEVEPEDIEAPVTEVTDTVDETVDETADEVQDGVDSTVSEGAEFGAWVSEKAQADDKIGAEFGAEVSERAKTLGGAADVSVGVEAETETDGAEAGVTADVKAGKGLSVSSEVKADTGVRGSDR</sequence>
<proteinExistence type="predicted"/>
<evidence type="ECO:0000313" key="2">
    <source>
        <dbReference type="EMBL" id="MDI2097428.1"/>
    </source>
</evidence>
<keyword evidence="3" id="KW-1185">Reference proteome</keyword>
<protein>
    <recommendedName>
        <fullName evidence="4">DUF3618 domain-containing protein</fullName>
    </recommendedName>
</protein>